<organism evidence="2 3">
    <name type="scientific">Pontibacter anaerobius</name>
    <dbReference type="NCBI Taxonomy" id="2993940"/>
    <lineage>
        <taxon>Bacteria</taxon>
        <taxon>Pseudomonadati</taxon>
        <taxon>Bacteroidota</taxon>
        <taxon>Cytophagia</taxon>
        <taxon>Cytophagales</taxon>
        <taxon>Hymenobacteraceae</taxon>
        <taxon>Pontibacter</taxon>
    </lineage>
</organism>
<dbReference type="Proteomes" id="UP001207228">
    <property type="component" value="Unassembled WGS sequence"/>
</dbReference>
<evidence type="ECO:0000259" key="1">
    <source>
        <dbReference type="SMART" id="SM00860"/>
    </source>
</evidence>
<proteinExistence type="predicted"/>
<dbReference type="SMART" id="SM00860">
    <property type="entry name" value="SMI1_KNR4"/>
    <property type="match status" value="1"/>
</dbReference>
<gene>
    <name evidence="2" type="ORF">OO017_19855</name>
</gene>
<comment type="caution">
    <text evidence="2">The sequence shown here is derived from an EMBL/GenBank/DDBJ whole genome shotgun (WGS) entry which is preliminary data.</text>
</comment>
<dbReference type="Pfam" id="PF09346">
    <property type="entry name" value="SMI1_KNR4"/>
    <property type="match status" value="1"/>
</dbReference>
<evidence type="ECO:0000313" key="2">
    <source>
        <dbReference type="EMBL" id="MCX2742215.1"/>
    </source>
</evidence>
<sequence length="233" mass="27369">MKRLLLLLVLISCNPKQPVIKEQAIAENTLGKIREDIARIIDYQKAMGYHMPNIVQPPATESKITETEEKLGMKFSPELRELYLTINGVYLDGETPSGKTGIIPIYDLMDLDWSVNYYRDMNWKEYKEIYRINYQLGEKLFPFINDGAGNCYWVDLNEGTENYGRIYWTNTFGEEPDYLFNSLNDFFDAILVGYESNVFSLDDEGYLDCDYKKWRQICHELAPSVEYWKMYVN</sequence>
<dbReference type="RefSeq" id="WP_266054449.1">
    <property type="nucleotide sequence ID" value="NZ_JAPFQO010000025.1"/>
</dbReference>
<dbReference type="InterPro" id="IPR037883">
    <property type="entry name" value="Knr4/Smi1-like_sf"/>
</dbReference>
<dbReference type="InterPro" id="IPR018958">
    <property type="entry name" value="Knr4/Smi1-like_dom"/>
</dbReference>
<dbReference type="EMBL" id="JAPFQO010000025">
    <property type="protein sequence ID" value="MCX2742215.1"/>
    <property type="molecule type" value="Genomic_DNA"/>
</dbReference>
<dbReference type="Gene3D" id="3.40.1580.10">
    <property type="entry name" value="SMI1/KNR4-like"/>
    <property type="match status" value="1"/>
</dbReference>
<name>A0ABT3RKX1_9BACT</name>
<protein>
    <submittedName>
        <fullName evidence="2">SMI1/KNR4 family protein</fullName>
    </submittedName>
</protein>
<reference evidence="2 3" key="1">
    <citation type="submission" date="2022-11" db="EMBL/GenBank/DDBJ databases">
        <title>The characterization of three novel Bacteroidetes species and genomic analysis of their roles in tidal elemental geochemical cycles.</title>
        <authorList>
            <person name="Ma K.-J."/>
        </authorList>
    </citation>
    <scope>NUCLEOTIDE SEQUENCE [LARGE SCALE GENOMIC DNA]</scope>
    <source>
        <strain evidence="2 3">M82</strain>
    </source>
</reference>
<dbReference type="SUPFAM" id="SSF160631">
    <property type="entry name" value="SMI1/KNR4-like"/>
    <property type="match status" value="1"/>
</dbReference>
<accession>A0ABT3RKX1</accession>
<evidence type="ECO:0000313" key="3">
    <source>
        <dbReference type="Proteomes" id="UP001207228"/>
    </source>
</evidence>
<feature type="domain" description="Knr4/Smi1-like" evidence="1">
    <location>
        <begin position="58"/>
        <end position="189"/>
    </location>
</feature>
<keyword evidence="3" id="KW-1185">Reference proteome</keyword>